<reference evidence="1" key="3">
    <citation type="submission" date="2025-09" db="UniProtKB">
        <authorList>
            <consortium name="Ensembl"/>
        </authorList>
    </citation>
    <scope>IDENTIFICATION</scope>
</reference>
<reference evidence="1" key="2">
    <citation type="submission" date="2025-08" db="UniProtKB">
        <authorList>
            <consortium name="Ensembl"/>
        </authorList>
    </citation>
    <scope>IDENTIFICATION</scope>
</reference>
<sequence length="102" mass="11196">MRSKDCCCVSFTSSGQSQKTPCWPTGTRSTLRTSSTSSVYWRAGPSEAEVHHQALLEGSISTETCLSVLDILSLFIQCFKNQLLDSDGHNPLMMKVFDVSTS</sequence>
<evidence type="ECO:0000313" key="1">
    <source>
        <dbReference type="Ensembl" id="ENSHHUP00000001634.1"/>
    </source>
</evidence>
<reference evidence="2" key="1">
    <citation type="submission" date="2018-06" db="EMBL/GenBank/DDBJ databases">
        <title>Genome assembly of Danube salmon.</title>
        <authorList>
            <person name="Macqueen D.J."/>
            <person name="Gundappa M.K."/>
        </authorList>
    </citation>
    <scope>NUCLEOTIDE SEQUENCE [LARGE SCALE GENOMIC DNA]</scope>
</reference>
<keyword evidence="2" id="KW-1185">Reference proteome</keyword>
<protein>
    <submittedName>
        <fullName evidence="1">Uncharacterized protein</fullName>
    </submittedName>
</protein>
<organism evidence="1 2">
    <name type="scientific">Hucho hucho</name>
    <name type="common">huchen</name>
    <dbReference type="NCBI Taxonomy" id="62062"/>
    <lineage>
        <taxon>Eukaryota</taxon>
        <taxon>Metazoa</taxon>
        <taxon>Chordata</taxon>
        <taxon>Craniata</taxon>
        <taxon>Vertebrata</taxon>
        <taxon>Euteleostomi</taxon>
        <taxon>Actinopterygii</taxon>
        <taxon>Neopterygii</taxon>
        <taxon>Teleostei</taxon>
        <taxon>Protacanthopterygii</taxon>
        <taxon>Salmoniformes</taxon>
        <taxon>Salmonidae</taxon>
        <taxon>Salmoninae</taxon>
        <taxon>Hucho</taxon>
    </lineage>
</organism>
<proteinExistence type="predicted"/>
<dbReference type="Ensembl" id="ENSHHUT00000001689.1">
    <property type="protein sequence ID" value="ENSHHUP00000001634.1"/>
    <property type="gene ID" value="ENSHHUG00000001061.1"/>
</dbReference>
<dbReference type="AlphaFoldDB" id="A0A4W5JPG8"/>
<accession>A0A4W5JPG8</accession>
<evidence type="ECO:0000313" key="2">
    <source>
        <dbReference type="Proteomes" id="UP000314982"/>
    </source>
</evidence>
<dbReference type="GeneTree" id="ENSGT00940000155658"/>
<name>A0A4W5JPG8_9TELE</name>
<dbReference type="Proteomes" id="UP000314982">
    <property type="component" value="Unassembled WGS sequence"/>
</dbReference>